<dbReference type="InterPro" id="IPR017462">
    <property type="entry name" value="Sulphur_relay_TusC/DsrF"/>
</dbReference>
<dbReference type="KEGG" id="scyp:JYB88_08775"/>
<dbReference type="InterPro" id="IPR003787">
    <property type="entry name" value="Sulphur_relay_DsrE/F-like"/>
</dbReference>
<reference evidence="2 3" key="1">
    <citation type="submission" date="2021-03" db="EMBL/GenBank/DDBJ databases">
        <title>Novel species identification of genus Shewanella.</title>
        <authorList>
            <person name="Liu G."/>
            <person name="Zhang Q."/>
        </authorList>
    </citation>
    <scope>NUCLEOTIDE SEQUENCE [LARGE SCALE GENOMIC DNA]</scope>
    <source>
        <strain evidence="2 3">FJAT-53726</strain>
    </source>
</reference>
<dbReference type="Gene3D" id="3.40.1260.10">
    <property type="entry name" value="DsrEFH-like"/>
    <property type="match status" value="1"/>
</dbReference>
<dbReference type="Pfam" id="PF02635">
    <property type="entry name" value="DsrE"/>
    <property type="match status" value="1"/>
</dbReference>
<dbReference type="EMBL" id="CP071504">
    <property type="protein sequence ID" value="QSX31679.1"/>
    <property type="molecule type" value="Genomic_DNA"/>
</dbReference>
<dbReference type="AlphaFoldDB" id="A0A974XNM9"/>
<evidence type="ECO:0000313" key="2">
    <source>
        <dbReference type="EMBL" id="QSX31679.1"/>
    </source>
</evidence>
<dbReference type="NCBIfam" id="NF001238">
    <property type="entry name" value="PRK00211.1"/>
    <property type="match status" value="1"/>
</dbReference>
<dbReference type="Proteomes" id="UP000663281">
    <property type="component" value="Chromosome"/>
</dbReference>
<sequence>MKKLCVVFRRGPHGTAHGREALDLAMLAASFDLEVSLLFCDEGVLHLLQDQNPEHIGCRDYISTFKALPFYDVEIQLVCKQSLADYGLNKNGLNKNGLSGELQILDSEAITAHLQSVDEVVVY</sequence>
<organism evidence="2 3">
    <name type="scientific">Shewanella cyperi</name>
    <dbReference type="NCBI Taxonomy" id="2814292"/>
    <lineage>
        <taxon>Bacteria</taxon>
        <taxon>Pseudomonadati</taxon>
        <taxon>Pseudomonadota</taxon>
        <taxon>Gammaproteobacteria</taxon>
        <taxon>Alteromonadales</taxon>
        <taxon>Shewanellaceae</taxon>
        <taxon>Shewanella</taxon>
    </lineage>
</organism>
<accession>A0A974XNM9</accession>
<name>A0A974XNM9_9GAMM</name>
<keyword evidence="3" id="KW-1185">Reference proteome</keyword>
<dbReference type="PANTHER" id="PTHR38780:SF1">
    <property type="entry name" value="PROTEIN TUSC"/>
    <property type="match status" value="1"/>
</dbReference>
<dbReference type="RefSeq" id="WP_207326152.1">
    <property type="nucleotide sequence ID" value="NZ_CP071504.1"/>
</dbReference>
<dbReference type="PANTHER" id="PTHR38780">
    <property type="entry name" value="PROTEIN TUSC"/>
    <property type="match status" value="1"/>
</dbReference>
<comment type="similarity">
    <text evidence="1">Belongs to the DsrF/TusC family.</text>
</comment>
<protein>
    <submittedName>
        <fullName evidence="2">Sulfurtransferase complex subunit TusC</fullName>
    </submittedName>
</protein>
<evidence type="ECO:0000256" key="1">
    <source>
        <dbReference type="ARBA" id="ARBA00005996"/>
    </source>
</evidence>
<proteinExistence type="inferred from homology"/>
<dbReference type="NCBIfam" id="TIGR03010">
    <property type="entry name" value="sulf_tusC_dsrF"/>
    <property type="match status" value="1"/>
</dbReference>
<dbReference type="InterPro" id="IPR027396">
    <property type="entry name" value="DsrEFH-like"/>
</dbReference>
<dbReference type="SUPFAM" id="SSF75169">
    <property type="entry name" value="DsrEFH-like"/>
    <property type="match status" value="1"/>
</dbReference>
<evidence type="ECO:0000313" key="3">
    <source>
        <dbReference type="Proteomes" id="UP000663281"/>
    </source>
</evidence>
<gene>
    <name evidence="2" type="primary">tusC</name>
    <name evidence="2" type="ORF">JYB88_08775</name>
</gene>